<name>A0A291P8D0_9GAMM</name>
<proteinExistence type="predicted"/>
<evidence type="ECO:0000313" key="6">
    <source>
        <dbReference type="EMBL" id="ATJ83145.1"/>
    </source>
</evidence>
<feature type="domain" description="Formyl transferase N-terminal" evidence="5">
    <location>
        <begin position="5"/>
        <end position="173"/>
    </location>
</feature>
<dbReference type="InterPro" id="IPR036477">
    <property type="entry name" value="Formyl_transf_N_sf"/>
</dbReference>
<gene>
    <name evidence="6" type="primary">purN2</name>
    <name evidence="6" type="ORF">BEI_2158</name>
</gene>
<dbReference type="KEGG" id="hbe:BEI_2158"/>
<dbReference type="PANTHER" id="PTHR43369:SF2">
    <property type="entry name" value="PHOSPHORIBOSYLGLYCINAMIDE FORMYLTRANSFERASE"/>
    <property type="match status" value="1"/>
</dbReference>
<dbReference type="Gene3D" id="3.40.50.170">
    <property type="entry name" value="Formyl transferase, N-terminal domain"/>
    <property type="match status" value="1"/>
</dbReference>
<dbReference type="PANTHER" id="PTHR43369">
    <property type="entry name" value="PHOSPHORIBOSYLGLYCINAMIDE FORMYLTRANSFERASE"/>
    <property type="match status" value="1"/>
</dbReference>
<dbReference type="Proteomes" id="UP000219993">
    <property type="component" value="Chromosome"/>
</dbReference>
<dbReference type="RefSeq" id="WP_097789517.1">
    <property type="nucleotide sequence ID" value="NZ_BAAADT010000004.1"/>
</dbReference>
<evidence type="ECO:0000259" key="5">
    <source>
        <dbReference type="Pfam" id="PF00551"/>
    </source>
</evidence>
<dbReference type="OrthoDB" id="9806170at2"/>
<dbReference type="SUPFAM" id="SSF53328">
    <property type="entry name" value="Formyltransferase"/>
    <property type="match status" value="1"/>
</dbReference>
<dbReference type="Pfam" id="PF00551">
    <property type="entry name" value="Formyl_trans_N"/>
    <property type="match status" value="1"/>
</dbReference>
<accession>A0A291P8D0</accession>
<dbReference type="InterPro" id="IPR002376">
    <property type="entry name" value="Formyl_transf_N"/>
</dbReference>
<dbReference type="GO" id="GO:0005829">
    <property type="term" value="C:cytosol"/>
    <property type="evidence" value="ECO:0007669"/>
    <property type="project" value="TreeGrafter"/>
</dbReference>
<sequence>MDKVIIVIASTNGAVFDRAMYVEECRKNISMLISDRHCGAVESAIHHGVPAVVLDSSSGEQFSEALHEYFNGKAVDFFISSYTRVFAGRFLEKYQGRIVNFHPALLPACPGLDGFGDTVRSGCQFIGSTAHFVDEGIDTGKPILQAVAPYDPHASLEHNRHKVYVQLCKMFVQTVDWMAQGRIGPGGVIGGSYLSSEFIPNLESAAALQLRE</sequence>
<keyword evidence="4" id="KW-0658">Purine biosynthesis</keyword>
<evidence type="ECO:0000256" key="2">
    <source>
        <dbReference type="ARBA" id="ARBA00012254"/>
    </source>
</evidence>
<dbReference type="EC" id="2.1.2.2" evidence="2"/>
<protein>
    <recommendedName>
        <fullName evidence="2">phosphoribosylglycinamide formyltransferase 1</fullName>
        <ecNumber evidence="2">2.1.2.2</ecNumber>
    </recommendedName>
</protein>
<reference evidence="6 7" key="1">
    <citation type="journal article" date="2017" name="Sci. Rep.">
        <title>Revealing the Saline Adaptation Strategies of the Halophilic Bacterium Halomonas beimenensis through High-throughput Omics and Transposon Mutagenesis Approaches.</title>
        <authorList>
            <person name="Chen Y.H."/>
            <person name="Lin S.S."/>
            <person name="Shyu Y.T."/>
        </authorList>
    </citation>
    <scope>NUCLEOTIDE SEQUENCE [LARGE SCALE GENOMIC DNA]</scope>
    <source>
        <strain evidence="6 7">NTU-111</strain>
    </source>
</reference>
<keyword evidence="3 6" id="KW-0808">Transferase</keyword>
<evidence type="ECO:0000313" key="7">
    <source>
        <dbReference type="Proteomes" id="UP000219993"/>
    </source>
</evidence>
<evidence type="ECO:0000256" key="3">
    <source>
        <dbReference type="ARBA" id="ARBA00022679"/>
    </source>
</evidence>
<dbReference type="EMBL" id="CP021435">
    <property type="protein sequence ID" value="ATJ83145.1"/>
    <property type="molecule type" value="Genomic_DNA"/>
</dbReference>
<evidence type="ECO:0000256" key="1">
    <source>
        <dbReference type="ARBA" id="ARBA00005054"/>
    </source>
</evidence>
<evidence type="ECO:0000256" key="4">
    <source>
        <dbReference type="ARBA" id="ARBA00022755"/>
    </source>
</evidence>
<dbReference type="GO" id="GO:0004644">
    <property type="term" value="F:phosphoribosylglycinamide formyltransferase activity"/>
    <property type="evidence" value="ECO:0007669"/>
    <property type="project" value="UniProtKB-EC"/>
</dbReference>
<keyword evidence="7" id="KW-1185">Reference proteome</keyword>
<comment type="pathway">
    <text evidence="1">Purine metabolism; IMP biosynthesis via de novo pathway; N(2)-formyl-N(1)-(5-phospho-D-ribosyl)glycinamide from N(1)-(5-phospho-D-ribosyl)glycinamide (10-formyl THF route): step 1/1.</text>
</comment>
<dbReference type="GO" id="GO:0006189">
    <property type="term" value="P:'de novo' IMP biosynthetic process"/>
    <property type="evidence" value="ECO:0007669"/>
    <property type="project" value="TreeGrafter"/>
</dbReference>
<dbReference type="AlphaFoldDB" id="A0A291P8D0"/>
<organism evidence="6 7">
    <name type="scientific">Halomonas beimenensis</name>
    <dbReference type="NCBI Taxonomy" id="475662"/>
    <lineage>
        <taxon>Bacteria</taxon>
        <taxon>Pseudomonadati</taxon>
        <taxon>Pseudomonadota</taxon>
        <taxon>Gammaproteobacteria</taxon>
        <taxon>Oceanospirillales</taxon>
        <taxon>Halomonadaceae</taxon>
        <taxon>Halomonas</taxon>
    </lineage>
</organism>